<evidence type="ECO:0000313" key="2">
    <source>
        <dbReference type="EMBL" id="KAL2497674.1"/>
    </source>
</evidence>
<sequence>MWKDASDGRFATKSAWQLVHTEHTIQTVYNMIWSSIIPMTVSFFCWRLWQDLIPVDVVIQRRIGSHIVSRYERFSVSLQSWRFSVGSYKINIDGCVKDGFTSGEEIIRNSSGQCVRAFFSSYGECLILKAALRAILDGIILA</sequence>
<dbReference type="EMBL" id="JBFOLK010000007">
    <property type="protein sequence ID" value="KAL2497674.1"/>
    <property type="molecule type" value="Genomic_DNA"/>
</dbReference>
<dbReference type="Proteomes" id="UP001604336">
    <property type="component" value="Unassembled WGS sequence"/>
</dbReference>
<organism evidence="2 3">
    <name type="scientific">Abeliophyllum distichum</name>
    <dbReference type="NCBI Taxonomy" id="126358"/>
    <lineage>
        <taxon>Eukaryota</taxon>
        <taxon>Viridiplantae</taxon>
        <taxon>Streptophyta</taxon>
        <taxon>Embryophyta</taxon>
        <taxon>Tracheophyta</taxon>
        <taxon>Spermatophyta</taxon>
        <taxon>Magnoliopsida</taxon>
        <taxon>eudicotyledons</taxon>
        <taxon>Gunneridae</taxon>
        <taxon>Pentapetalae</taxon>
        <taxon>asterids</taxon>
        <taxon>lamiids</taxon>
        <taxon>Lamiales</taxon>
        <taxon>Oleaceae</taxon>
        <taxon>Forsythieae</taxon>
        <taxon>Abeliophyllum</taxon>
    </lineage>
</organism>
<feature type="domain" description="Reverse transcriptase zinc-binding" evidence="1">
    <location>
        <begin position="10"/>
        <end position="62"/>
    </location>
</feature>
<protein>
    <submittedName>
        <fullName evidence="2">RNase H family protein</fullName>
    </submittedName>
</protein>
<reference evidence="3" key="1">
    <citation type="submission" date="2024-07" db="EMBL/GenBank/DDBJ databases">
        <title>Two chromosome-level genome assemblies of Korean endemic species Abeliophyllum distichum and Forsythia ovata (Oleaceae).</title>
        <authorList>
            <person name="Jang H."/>
        </authorList>
    </citation>
    <scope>NUCLEOTIDE SEQUENCE [LARGE SCALE GENOMIC DNA]</scope>
</reference>
<evidence type="ECO:0000259" key="1">
    <source>
        <dbReference type="Pfam" id="PF13966"/>
    </source>
</evidence>
<comment type="caution">
    <text evidence="2">The sequence shown here is derived from an EMBL/GenBank/DDBJ whole genome shotgun (WGS) entry which is preliminary data.</text>
</comment>
<keyword evidence="3" id="KW-1185">Reference proteome</keyword>
<dbReference type="Pfam" id="PF13966">
    <property type="entry name" value="zf-RVT"/>
    <property type="match status" value="1"/>
</dbReference>
<evidence type="ECO:0000313" key="3">
    <source>
        <dbReference type="Proteomes" id="UP001604336"/>
    </source>
</evidence>
<name>A0ABD1SA96_9LAMI</name>
<dbReference type="AlphaFoldDB" id="A0ABD1SA96"/>
<accession>A0ABD1SA96</accession>
<dbReference type="InterPro" id="IPR026960">
    <property type="entry name" value="RVT-Znf"/>
</dbReference>
<gene>
    <name evidence="2" type="ORF">Adt_23224</name>
</gene>
<proteinExistence type="predicted"/>